<protein>
    <recommendedName>
        <fullName evidence="3">DUF192 domain-containing protein</fullName>
    </recommendedName>
</protein>
<dbReference type="EMBL" id="CP026309">
    <property type="protein sequence ID" value="AUV80907.1"/>
    <property type="molecule type" value="Genomic_DNA"/>
</dbReference>
<name>A0A2I8VG43_9EURY</name>
<evidence type="ECO:0000313" key="1">
    <source>
        <dbReference type="EMBL" id="AUV80907.1"/>
    </source>
</evidence>
<sequence length="116" mass="12942">MRLVHEHDGTTRTLASRVDVAESRLAQARGLMFRRSIPEEYALVFPFDGVGKRSLHMVCVPFPIDAVWLCDEEVTKVKRLHAWTGLGWGRADCVVELPAGVAEGVEVGDRVRVVDE</sequence>
<dbReference type="KEGG" id="srub:C2R22_03910"/>
<accession>A0A2I8VG43</accession>
<dbReference type="PANTHER" id="PTHR37953">
    <property type="entry name" value="UPF0127 PROTEIN MJ1496"/>
    <property type="match status" value="1"/>
</dbReference>
<organism evidence="1 2">
    <name type="scientific">Salinigranum rubrum</name>
    <dbReference type="NCBI Taxonomy" id="755307"/>
    <lineage>
        <taxon>Archaea</taxon>
        <taxon>Methanobacteriati</taxon>
        <taxon>Methanobacteriota</taxon>
        <taxon>Stenosarchaea group</taxon>
        <taxon>Halobacteria</taxon>
        <taxon>Halobacteriales</taxon>
        <taxon>Haloferacaceae</taxon>
        <taxon>Salinigranum</taxon>
    </lineage>
</organism>
<proteinExistence type="predicted"/>
<dbReference type="AlphaFoldDB" id="A0A2I8VG43"/>
<evidence type="ECO:0008006" key="3">
    <source>
        <dbReference type="Google" id="ProtNLM"/>
    </source>
</evidence>
<dbReference type="InterPro" id="IPR003795">
    <property type="entry name" value="DUF192"/>
</dbReference>
<dbReference type="Gene3D" id="2.60.120.1140">
    <property type="entry name" value="Protein of unknown function DUF192"/>
    <property type="match status" value="1"/>
</dbReference>
<dbReference type="PANTHER" id="PTHR37953:SF1">
    <property type="entry name" value="UPF0127 PROTEIN MJ1496"/>
    <property type="match status" value="1"/>
</dbReference>
<keyword evidence="2" id="KW-1185">Reference proteome</keyword>
<dbReference type="RefSeq" id="WP_103424594.1">
    <property type="nucleotide sequence ID" value="NZ_CP026309.1"/>
</dbReference>
<dbReference type="GeneID" id="35591205"/>
<dbReference type="OrthoDB" id="64208at2157"/>
<dbReference type="InterPro" id="IPR038695">
    <property type="entry name" value="Saro_0823-like_sf"/>
</dbReference>
<evidence type="ECO:0000313" key="2">
    <source>
        <dbReference type="Proteomes" id="UP000236584"/>
    </source>
</evidence>
<dbReference type="Pfam" id="PF02643">
    <property type="entry name" value="DUF192"/>
    <property type="match status" value="1"/>
</dbReference>
<reference evidence="1 2" key="1">
    <citation type="submission" date="2018-01" db="EMBL/GenBank/DDBJ databases">
        <title>Complete genome sequence of Salinigranum rubrum GX10T, an extremely halophilic archaeon isolated from a marine solar saltern.</title>
        <authorList>
            <person name="Han S."/>
        </authorList>
    </citation>
    <scope>NUCLEOTIDE SEQUENCE [LARGE SCALE GENOMIC DNA]</scope>
    <source>
        <strain evidence="1 2">GX10</strain>
    </source>
</reference>
<gene>
    <name evidence="1" type="ORF">C2R22_03910</name>
</gene>
<dbReference type="Proteomes" id="UP000236584">
    <property type="component" value="Chromosome"/>
</dbReference>